<dbReference type="Gene3D" id="1.20.120.1490">
    <property type="match status" value="1"/>
</dbReference>
<organism evidence="2 3">
    <name type="scientific">Legionella dresdenensis</name>
    <dbReference type="NCBI Taxonomy" id="450200"/>
    <lineage>
        <taxon>Bacteria</taxon>
        <taxon>Pseudomonadati</taxon>
        <taxon>Pseudomonadota</taxon>
        <taxon>Gammaproteobacteria</taxon>
        <taxon>Legionellales</taxon>
        <taxon>Legionellaceae</taxon>
        <taxon>Legionella</taxon>
    </lineage>
</organism>
<evidence type="ECO:0000256" key="1">
    <source>
        <dbReference type="SAM" id="SignalP"/>
    </source>
</evidence>
<feature type="chain" id="PRO_5047420827" evidence="1">
    <location>
        <begin position="24"/>
        <end position="147"/>
    </location>
</feature>
<dbReference type="Pfam" id="PF07813">
    <property type="entry name" value="LTXXQ"/>
    <property type="match status" value="1"/>
</dbReference>
<evidence type="ECO:0000313" key="2">
    <source>
        <dbReference type="EMBL" id="MFC3909158.1"/>
    </source>
</evidence>
<dbReference type="RefSeq" id="WP_382343111.1">
    <property type="nucleotide sequence ID" value="NZ_JBHSAB010000021.1"/>
</dbReference>
<name>A0ABV8CFQ9_9GAMM</name>
<keyword evidence="1" id="KW-0732">Signal</keyword>
<evidence type="ECO:0000313" key="3">
    <source>
        <dbReference type="Proteomes" id="UP001595758"/>
    </source>
</evidence>
<keyword evidence="3" id="KW-1185">Reference proteome</keyword>
<dbReference type="Proteomes" id="UP001595758">
    <property type="component" value="Unassembled WGS sequence"/>
</dbReference>
<feature type="signal peptide" evidence="1">
    <location>
        <begin position="1"/>
        <end position="23"/>
    </location>
</feature>
<dbReference type="InterPro" id="IPR012899">
    <property type="entry name" value="LTXXQ"/>
</dbReference>
<dbReference type="EMBL" id="JBHSAB010000021">
    <property type="protein sequence ID" value="MFC3909158.1"/>
    <property type="molecule type" value="Genomic_DNA"/>
</dbReference>
<gene>
    <name evidence="2" type="ORF">ACFORL_08750</name>
</gene>
<accession>A0ABV8CFQ9</accession>
<comment type="caution">
    <text evidence="2">The sequence shown here is derived from an EMBL/GenBank/DDBJ whole genome shotgun (WGS) entry which is preliminary data.</text>
</comment>
<proteinExistence type="predicted"/>
<sequence length="147" mass="16297">MYKKLLGVVVLASSFALSQVTFAHSGSCGEGLKEMISSLKLDNSQREKIKPVLDQLKSTIKDNAAQMQDLNTQIQQQSMSASMDQSTVNGLVDKKTTLIGNMIKAKINAKNQIFNVLNADQRTALQSKMQKMEEKMAAKFKNCHQDD</sequence>
<reference evidence="3" key="1">
    <citation type="journal article" date="2019" name="Int. J. Syst. Evol. Microbiol.">
        <title>The Global Catalogue of Microorganisms (GCM) 10K type strain sequencing project: providing services to taxonomists for standard genome sequencing and annotation.</title>
        <authorList>
            <consortium name="The Broad Institute Genomics Platform"/>
            <consortium name="The Broad Institute Genome Sequencing Center for Infectious Disease"/>
            <person name="Wu L."/>
            <person name="Ma J."/>
        </authorList>
    </citation>
    <scope>NUCLEOTIDE SEQUENCE [LARGE SCALE GENOMIC DNA]</scope>
    <source>
        <strain evidence="3">CCUG 59858</strain>
    </source>
</reference>
<protein>
    <submittedName>
        <fullName evidence="2">Spy/CpxP family protein refolding chaperone</fullName>
    </submittedName>
</protein>